<evidence type="ECO:0000256" key="9">
    <source>
        <dbReference type="ARBA" id="ARBA00023204"/>
    </source>
</evidence>
<keyword evidence="7 11" id="KW-0067">ATP-binding</keyword>
<evidence type="ECO:0000259" key="13">
    <source>
        <dbReference type="Pfam" id="PF13538"/>
    </source>
</evidence>
<feature type="binding site" evidence="11">
    <location>
        <begin position="202"/>
        <end position="209"/>
    </location>
    <ligand>
        <name>ATP</name>
        <dbReference type="ChEBI" id="CHEBI:30616"/>
    </ligand>
</feature>
<dbReference type="GO" id="GO:0008854">
    <property type="term" value="F:exodeoxyribonuclease V activity"/>
    <property type="evidence" value="ECO:0007669"/>
    <property type="project" value="InterPro"/>
</dbReference>
<accession>A0A7Z2ZIX0</accession>
<dbReference type="Proteomes" id="UP000503498">
    <property type="component" value="Chromosome"/>
</dbReference>
<feature type="region of interest" description="Disordered" evidence="12">
    <location>
        <begin position="617"/>
        <end position="655"/>
    </location>
</feature>
<comment type="miscellaneous">
    <text evidence="11">In the RecBCD complex, RecB has a slow 3'-5' helicase, an exonuclease activity and loads RecA onto ssDNA, RecD has a fast 5'-3' helicase activity, while RecC stimulates the ATPase and processivity of the RecB helicase and contributes to recognition of the Chi site.</text>
</comment>
<keyword evidence="4 11" id="KW-0378">Hydrolase</keyword>
<protein>
    <recommendedName>
        <fullName evidence="11">RecBCD enzyme subunit RecD</fullName>
        <ecNumber evidence="11">5.6.2.3</ecNumber>
    </recommendedName>
    <alternativeName>
        <fullName evidence="11">DNA 5'-3' helicase subunit RecD</fullName>
    </alternativeName>
    <alternativeName>
        <fullName evidence="11">Exonuclease V subunit RecD</fullName>
        <shortName evidence="11">ExoV subunit RecD</shortName>
    </alternativeName>
    <alternativeName>
        <fullName evidence="11">Helicase/nuclease RecBCD subunit RecD</fullName>
    </alternativeName>
</protein>
<dbReference type="GO" id="GO:0003677">
    <property type="term" value="F:DNA binding"/>
    <property type="evidence" value="ECO:0007669"/>
    <property type="project" value="UniProtKB-UniRule"/>
</dbReference>
<keyword evidence="2 11" id="KW-0547">Nucleotide-binding</keyword>
<organism evidence="15 16">
    <name type="scientific">Xanthomonas campestris pv. badrii</name>
    <dbReference type="NCBI Taxonomy" id="149696"/>
    <lineage>
        <taxon>Bacteria</taxon>
        <taxon>Pseudomonadati</taxon>
        <taxon>Pseudomonadota</taxon>
        <taxon>Gammaproteobacteria</taxon>
        <taxon>Lysobacterales</taxon>
        <taxon>Lysobacteraceae</taxon>
        <taxon>Xanthomonas</taxon>
    </lineage>
</organism>
<keyword evidence="3 11" id="KW-0227">DNA damage</keyword>
<dbReference type="EMBL" id="CP051651">
    <property type="protein sequence ID" value="QJD69522.1"/>
    <property type="molecule type" value="Genomic_DNA"/>
</dbReference>
<gene>
    <name evidence="11" type="primary">recD</name>
    <name evidence="15" type="ORF">HG421_18695</name>
</gene>
<keyword evidence="10 11" id="KW-0413">Isomerase</keyword>
<feature type="compositionally biased region" description="Pro residues" evidence="12">
    <location>
        <begin position="300"/>
        <end position="314"/>
    </location>
</feature>
<evidence type="ECO:0000256" key="2">
    <source>
        <dbReference type="ARBA" id="ARBA00022741"/>
    </source>
</evidence>
<dbReference type="GO" id="GO:0005524">
    <property type="term" value="F:ATP binding"/>
    <property type="evidence" value="ECO:0007669"/>
    <property type="project" value="UniProtKB-UniRule"/>
</dbReference>
<reference evidence="15 16" key="1">
    <citation type="submission" date="2020-04" db="EMBL/GenBank/DDBJ databases">
        <title>Genome-Wide Identification of 5-Methylcytosine Sites in Bacterial Genomes By High-Throughput Sequencing of MspJI Restriction Fragments.</title>
        <authorList>
            <person name="Wu V."/>
        </authorList>
    </citation>
    <scope>NUCLEOTIDE SEQUENCE [LARGE SCALE GENOMIC DNA]</scope>
    <source>
        <strain evidence="15 16">NEB122</strain>
    </source>
</reference>
<dbReference type="EC" id="5.6.2.3" evidence="11"/>
<dbReference type="RefSeq" id="WP_169707658.1">
    <property type="nucleotide sequence ID" value="NZ_CP051651.1"/>
</dbReference>
<keyword evidence="5 11" id="KW-0347">Helicase</keyword>
<dbReference type="InterPro" id="IPR006344">
    <property type="entry name" value="RecD"/>
</dbReference>
<evidence type="ECO:0000256" key="4">
    <source>
        <dbReference type="ARBA" id="ARBA00022801"/>
    </source>
</evidence>
<dbReference type="InterPro" id="IPR050534">
    <property type="entry name" value="Coronavir_polyprotein_1ab"/>
</dbReference>
<dbReference type="Pfam" id="PF13245">
    <property type="entry name" value="AAA_19"/>
    <property type="match status" value="2"/>
</dbReference>
<dbReference type="InterPro" id="IPR049550">
    <property type="entry name" value="RecD_N"/>
</dbReference>
<dbReference type="Gene3D" id="3.40.50.300">
    <property type="entry name" value="P-loop containing nucleotide triphosphate hydrolases"/>
    <property type="match status" value="3"/>
</dbReference>
<dbReference type="Pfam" id="PF13538">
    <property type="entry name" value="UvrD_C_2"/>
    <property type="match status" value="1"/>
</dbReference>
<evidence type="ECO:0000256" key="8">
    <source>
        <dbReference type="ARBA" id="ARBA00023125"/>
    </source>
</evidence>
<dbReference type="GO" id="GO:0043139">
    <property type="term" value="F:5'-3' DNA helicase activity"/>
    <property type="evidence" value="ECO:0007669"/>
    <property type="project" value="UniProtKB-UniRule"/>
</dbReference>
<comment type="catalytic activity">
    <reaction evidence="11">
        <text>ATP + H2O = ADP + phosphate + H(+)</text>
        <dbReference type="Rhea" id="RHEA:13065"/>
        <dbReference type="ChEBI" id="CHEBI:15377"/>
        <dbReference type="ChEBI" id="CHEBI:15378"/>
        <dbReference type="ChEBI" id="CHEBI:30616"/>
        <dbReference type="ChEBI" id="CHEBI:43474"/>
        <dbReference type="ChEBI" id="CHEBI:456216"/>
        <dbReference type="EC" id="5.6.2.3"/>
    </reaction>
</comment>
<keyword evidence="6 11" id="KW-0269">Exonuclease</keyword>
<feature type="compositionally biased region" description="Pro residues" evidence="12">
    <location>
        <begin position="262"/>
        <end position="292"/>
    </location>
</feature>
<dbReference type="AlphaFoldDB" id="A0A7Z2ZIX0"/>
<evidence type="ECO:0000256" key="6">
    <source>
        <dbReference type="ARBA" id="ARBA00022839"/>
    </source>
</evidence>
<evidence type="ECO:0000256" key="7">
    <source>
        <dbReference type="ARBA" id="ARBA00022840"/>
    </source>
</evidence>
<evidence type="ECO:0000313" key="15">
    <source>
        <dbReference type="EMBL" id="QJD69522.1"/>
    </source>
</evidence>
<keyword evidence="1 11" id="KW-0540">Nuclease</keyword>
<evidence type="ECO:0000256" key="5">
    <source>
        <dbReference type="ARBA" id="ARBA00022806"/>
    </source>
</evidence>
<comment type="similarity">
    <text evidence="11">Belongs to the RecD family.</text>
</comment>
<dbReference type="PANTHER" id="PTHR43788">
    <property type="entry name" value="DNA2/NAM7 HELICASE FAMILY MEMBER"/>
    <property type="match status" value="1"/>
</dbReference>
<comment type="function">
    <text evidence="11">A helicase/nuclease that prepares dsDNA breaks (DSB) for recombinational DNA repair. Binds to DSBs and unwinds DNA via a highly rapid and processive ATP-dependent bidirectional helicase activity. Unwinds dsDNA until it encounters a Chi (crossover hotspot instigator) sequence from the 3' direction. Cuts ssDNA a few nucleotides 3' to the Chi site. The properties and activities of the enzyme are changed at Chi. The Chi-altered holoenzyme produces a long 3'-ssDNA overhang and facilitates RecA-binding to the ssDNA for homologous DNA recombination and repair. Holoenzyme degrades any linearized DNA that is unable to undergo homologous recombination. In the holoenzyme this subunit has ssDNA-dependent ATPase and 5'-3' helicase activity. When added to pre-assembled RecBC greatly stimulates nuclease activity and augments holoenzyme processivity. Negatively regulates the RecA-loading ability of RecBCD.</text>
</comment>
<evidence type="ECO:0000313" key="16">
    <source>
        <dbReference type="Proteomes" id="UP000503498"/>
    </source>
</evidence>
<dbReference type="Gene3D" id="1.10.10.1020">
    <property type="entry name" value="RecBCD complex, subunit RecD, N-terminal domain"/>
    <property type="match status" value="1"/>
</dbReference>
<dbReference type="CDD" id="cd17933">
    <property type="entry name" value="DEXSc_RecD-like"/>
    <property type="match status" value="1"/>
</dbReference>
<feature type="compositionally biased region" description="Polar residues" evidence="12">
    <location>
        <begin position="627"/>
        <end position="642"/>
    </location>
</feature>
<name>A0A7Z2ZIX0_XANCA</name>
<evidence type="ECO:0000256" key="11">
    <source>
        <dbReference type="HAMAP-Rule" id="MF_01487"/>
    </source>
</evidence>
<reference evidence="15 16" key="2">
    <citation type="submission" date="2020-04" db="EMBL/GenBank/DDBJ databases">
        <authorList>
            <person name="Fomenkov A."/>
            <person name="Anton B.P."/>
            <person name="Roberts R.J."/>
        </authorList>
    </citation>
    <scope>NUCLEOTIDE SEQUENCE [LARGE SCALE GENOMIC DNA]</scope>
    <source>
        <strain evidence="15 16">NEB122</strain>
    </source>
</reference>
<dbReference type="InterPro" id="IPR041851">
    <property type="entry name" value="RecD_N_sf"/>
</dbReference>
<dbReference type="GO" id="GO:0000724">
    <property type="term" value="P:double-strand break repair via homologous recombination"/>
    <property type="evidence" value="ECO:0007669"/>
    <property type="project" value="UniProtKB-UniRule"/>
</dbReference>
<evidence type="ECO:0000256" key="1">
    <source>
        <dbReference type="ARBA" id="ARBA00022722"/>
    </source>
</evidence>
<dbReference type="GO" id="GO:0009338">
    <property type="term" value="C:exodeoxyribonuclease V complex"/>
    <property type="evidence" value="ECO:0007669"/>
    <property type="project" value="InterPro"/>
</dbReference>
<feature type="domain" description="RecBCD enzyme subunit RecD N-terminal" evidence="14">
    <location>
        <begin position="12"/>
        <end position="114"/>
    </location>
</feature>
<dbReference type="InterPro" id="IPR027785">
    <property type="entry name" value="UvrD-like_helicase_C"/>
</dbReference>
<dbReference type="PANTHER" id="PTHR43788:SF6">
    <property type="entry name" value="DNA HELICASE B"/>
    <property type="match status" value="1"/>
</dbReference>
<proteinExistence type="inferred from homology"/>
<evidence type="ECO:0000256" key="12">
    <source>
        <dbReference type="SAM" id="MobiDB-lite"/>
    </source>
</evidence>
<feature type="region of interest" description="Disordered" evidence="12">
    <location>
        <begin position="767"/>
        <end position="786"/>
    </location>
</feature>
<evidence type="ECO:0000259" key="14">
    <source>
        <dbReference type="Pfam" id="PF21185"/>
    </source>
</evidence>
<dbReference type="InterPro" id="IPR027417">
    <property type="entry name" value="P-loop_NTPase"/>
</dbReference>
<dbReference type="GO" id="GO:0017116">
    <property type="term" value="F:single-stranded DNA helicase activity"/>
    <property type="evidence" value="ECO:0007669"/>
    <property type="project" value="TreeGrafter"/>
</dbReference>
<dbReference type="CDD" id="cd18809">
    <property type="entry name" value="SF1_C_RecD"/>
    <property type="match status" value="1"/>
</dbReference>
<comment type="subunit">
    <text evidence="11">Heterotrimer of RecB, RecC and RecD. All subunits contribute to DNA-binding.</text>
</comment>
<dbReference type="SUPFAM" id="SSF52540">
    <property type="entry name" value="P-loop containing nucleoside triphosphate hydrolases"/>
    <property type="match status" value="2"/>
</dbReference>
<dbReference type="Pfam" id="PF21185">
    <property type="entry name" value="RecD_N"/>
    <property type="match status" value="1"/>
</dbReference>
<evidence type="ECO:0000256" key="10">
    <source>
        <dbReference type="ARBA" id="ARBA00023235"/>
    </source>
</evidence>
<dbReference type="HAMAP" id="MF_01487">
    <property type="entry name" value="RecD"/>
    <property type="match status" value="1"/>
</dbReference>
<feature type="region of interest" description="Disordered" evidence="12">
    <location>
        <begin position="260"/>
        <end position="337"/>
    </location>
</feature>
<evidence type="ECO:0000256" key="3">
    <source>
        <dbReference type="ARBA" id="ARBA00022763"/>
    </source>
</evidence>
<sequence>MSHPPLLPALNQAGTLRTLDLAFAQSLQRLAPDTDPLVLAGAALASLAVTSGHAGLDPARAAMLLDAREGPPPTLPDPADWQRALAASRWVDQPAPDQPAAADCPLVLEHGLLYLRRYREYERRLALGLRRIAAQPMPAFDAAALAPLFAQLFPNAAASSPLPPGEGARRAGEGTGLPEPSIDRQAQAAALALRRALLLVTGGPGTGKTTTIARMLLLRIAQAQAAGTAPPRIALAAPTGRAAERMAESLRLAVARAMEQGLPPPSTAPTPDTSPLPPTGLHPEAFPLPPSGPHADASPLSPPAPPADAFPLPPAGEGARRAGEGSAPTDPSWTTALPTGASTLHRLLGVIPDAPQFRHTADNPLPFDLIVVDEASMVDLPLMCKLVEAVANGTQLILLGDADQLPSVEAGDVLAAILQAAGPGDALQPDDARALQPLLGSPPAATPAPAHTGGLTGHRVHLLRGYRQADEFALAPLADAIRAGDADTTLALLRSGELAGVHFHEDGDDPLSDGRDALLAHWRALADATDPATALRAAGRLRLLTAVRAGPQGARGLNARIEQLLADTGAGTRRLGTGSPWFQGRLLLITENSYRHGLFNGDVGICLRSEASPFSGHSEAAERSATGAATQRGNQAPSSRTGQPGGSPHRDATGADRRAQGPLIAWFEGGGDGQVRGFHPATLPAHESAFAMTVHKAQGSEFDTVWLQLPTRDARVLSRELLYTGITRARRALHLAGSEAVIRAALTRHAARISGLAWRLGAQQQVAPAKPATEPPTVMPVQGSLF</sequence>
<keyword evidence="9 11" id="KW-0234">DNA repair</keyword>
<keyword evidence="8 11" id="KW-0238">DNA-binding</keyword>
<feature type="domain" description="UvrD-like helicase C-terminal" evidence="13">
    <location>
        <begin position="689"/>
        <end position="735"/>
    </location>
</feature>
<feature type="region of interest" description="Disordered" evidence="12">
    <location>
        <begin position="160"/>
        <end position="180"/>
    </location>
</feature>